<sequence length="346" mass="33946">MNDVEPSSTGLPSDLPAHAARLLHAVRQEQPLIQCLTNSVVTNYTANVLLAVGASPAMTDIGGEAGPFARIASGLLVNLGTPTPEQRLAMREAVAARRSVGGRWVLDPVAVGALPVRTALAADLLDVGPTVIRGNASEIRALAGQAGGGRGVDSTDSAADAVPAAIDLAARTGGAVAVSGAVDEVVGAPARVGGDTGGAVERYRNHHDAALLTKVTGGGCALGAVIAAFLAVGPDDSPAICAALATGYYTLAARQATEVSTGPGSFAVALLDRLAAISPDEFAADTGLSVVPATATDDDANASAATAATAVDTAATAVAASAATVETAVDTAATTESAAVRTGATR</sequence>
<evidence type="ECO:0000256" key="9">
    <source>
        <dbReference type="ARBA" id="ARBA00022842"/>
    </source>
</evidence>
<dbReference type="GO" id="GO:0005524">
    <property type="term" value="F:ATP binding"/>
    <property type="evidence" value="ECO:0007669"/>
    <property type="project" value="UniProtKB-UniRule"/>
</dbReference>
<dbReference type="HAMAP" id="MF_00228">
    <property type="entry name" value="Thz_kinase"/>
    <property type="match status" value="1"/>
</dbReference>
<keyword evidence="13" id="KW-1185">Reference proteome</keyword>
<dbReference type="AlphaFoldDB" id="A0A1R1LAX2"/>
<dbReference type="GO" id="GO:0004417">
    <property type="term" value="F:hydroxyethylthiazole kinase activity"/>
    <property type="evidence" value="ECO:0007669"/>
    <property type="project" value="UniProtKB-UniRule"/>
</dbReference>
<dbReference type="GO" id="GO:0009229">
    <property type="term" value="P:thiamine diphosphate biosynthetic process"/>
    <property type="evidence" value="ECO:0007669"/>
    <property type="project" value="UniProtKB-UniRule"/>
</dbReference>
<comment type="pathway">
    <text evidence="3 11">Cofactor biosynthesis; thiamine diphosphate biosynthesis; 4-methyl-5-(2-phosphoethyl)-thiazole from 5-(2-hydroxyethyl)-4-methylthiazole: step 1/1.</text>
</comment>
<keyword evidence="10 11" id="KW-0784">Thiamine biosynthesis</keyword>
<name>A0A1R1LAX2_9MICC</name>
<accession>A0A1R1LAX2</accession>
<evidence type="ECO:0000256" key="3">
    <source>
        <dbReference type="ARBA" id="ARBA00004868"/>
    </source>
</evidence>
<dbReference type="GO" id="GO:0000287">
    <property type="term" value="F:magnesium ion binding"/>
    <property type="evidence" value="ECO:0007669"/>
    <property type="project" value="UniProtKB-UniRule"/>
</dbReference>
<dbReference type="NCBIfam" id="NF006830">
    <property type="entry name" value="PRK09355.1"/>
    <property type="match status" value="1"/>
</dbReference>
<dbReference type="Gene3D" id="3.40.1190.20">
    <property type="match status" value="1"/>
</dbReference>
<dbReference type="InterPro" id="IPR029056">
    <property type="entry name" value="Ribokinase-like"/>
</dbReference>
<evidence type="ECO:0000256" key="6">
    <source>
        <dbReference type="ARBA" id="ARBA00022741"/>
    </source>
</evidence>
<keyword evidence="8 11" id="KW-0067">ATP-binding</keyword>
<evidence type="ECO:0000256" key="1">
    <source>
        <dbReference type="ARBA" id="ARBA00001771"/>
    </source>
</evidence>
<comment type="similarity">
    <text evidence="11">Belongs to the Thz kinase family.</text>
</comment>
<dbReference type="CDD" id="cd01170">
    <property type="entry name" value="THZ_kinase"/>
    <property type="match status" value="1"/>
</dbReference>
<evidence type="ECO:0000256" key="8">
    <source>
        <dbReference type="ARBA" id="ARBA00022840"/>
    </source>
</evidence>
<keyword evidence="7 11" id="KW-0418">Kinase</keyword>
<dbReference type="Pfam" id="PF02110">
    <property type="entry name" value="HK"/>
    <property type="match status" value="1"/>
</dbReference>
<dbReference type="GO" id="GO:0009228">
    <property type="term" value="P:thiamine biosynthetic process"/>
    <property type="evidence" value="ECO:0007669"/>
    <property type="project" value="UniProtKB-KW"/>
</dbReference>
<protein>
    <recommendedName>
        <fullName evidence="11">Hydroxyethylthiazole kinase</fullName>
        <ecNumber evidence="11">2.7.1.50</ecNumber>
    </recommendedName>
    <alternativeName>
        <fullName evidence="11">4-methyl-5-beta-hydroxyethylthiazole kinase</fullName>
        <shortName evidence="11">TH kinase</shortName>
        <shortName evidence="11">Thz kinase</shortName>
    </alternativeName>
</protein>
<evidence type="ECO:0000256" key="2">
    <source>
        <dbReference type="ARBA" id="ARBA00001946"/>
    </source>
</evidence>
<organism evidence="12 13">
    <name type="scientific">Tersicoccus phoenicis</name>
    <dbReference type="NCBI Taxonomy" id="554083"/>
    <lineage>
        <taxon>Bacteria</taxon>
        <taxon>Bacillati</taxon>
        <taxon>Actinomycetota</taxon>
        <taxon>Actinomycetes</taxon>
        <taxon>Micrococcales</taxon>
        <taxon>Micrococcaceae</taxon>
        <taxon>Tersicoccus</taxon>
    </lineage>
</organism>
<proteinExistence type="inferred from homology"/>
<gene>
    <name evidence="11" type="primary">thiM</name>
    <name evidence="12" type="ORF">BKD30_07880</name>
</gene>
<feature type="binding site" evidence="11">
    <location>
        <position position="179"/>
    </location>
    <ligand>
        <name>ATP</name>
        <dbReference type="ChEBI" id="CHEBI:30616"/>
    </ligand>
</feature>
<evidence type="ECO:0000313" key="13">
    <source>
        <dbReference type="Proteomes" id="UP000187085"/>
    </source>
</evidence>
<keyword evidence="5 11" id="KW-0479">Metal-binding</keyword>
<evidence type="ECO:0000256" key="5">
    <source>
        <dbReference type="ARBA" id="ARBA00022723"/>
    </source>
</evidence>
<evidence type="ECO:0000256" key="4">
    <source>
        <dbReference type="ARBA" id="ARBA00022679"/>
    </source>
</evidence>
<comment type="function">
    <text evidence="11">Catalyzes the phosphorylation of the hydroxyl group of 4-methyl-5-beta-hydroxyethylthiazole (THZ).</text>
</comment>
<comment type="catalytic activity">
    <reaction evidence="1 11">
        <text>5-(2-hydroxyethyl)-4-methylthiazole + ATP = 4-methyl-5-(2-phosphooxyethyl)-thiazole + ADP + H(+)</text>
        <dbReference type="Rhea" id="RHEA:24212"/>
        <dbReference type="ChEBI" id="CHEBI:15378"/>
        <dbReference type="ChEBI" id="CHEBI:17957"/>
        <dbReference type="ChEBI" id="CHEBI:30616"/>
        <dbReference type="ChEBI" id="CHEBI:58296"/>
        <dbReference type="ChEBI" id="CHEBI:456216"/>
        <dbReference type="EC" id="2.7.1.50"/>
    </reaction>
</comment>
<dbReference type="InterPro" id="IPR000417">
    <property type="entry name" value="Hyethyz_kinase"/>
</dbReference>
<feature type="binding site" evidence="11">
    <location>
        <position position="217"/>
    </location>
    <ligand>
        <name>substrate</name>
    </ligand>
</feature>
<dbReference type="STRING" id="554083.BKD30_07880"/>
<keyword evidence="6 11" id="KW-0547">Nucleotide-binding</keyword>
<keyword evidence="4 11" id="KW-0808">Transferase</keyword>
<feature type="binding site" evidence="11">
    <location>
        <position position="133"/>
    </location>
    <ligand>
        <name>ATP</name>
        <dbReference type="ChEBI" id="CHEBI:30616"/>
    </ligand>
</feature>
<keyword evidence="9 11" id="KW-0460">Magnesium</keyword>
<comment type="caution">
    <text evidence="12">The sequence shown here is derived from an EMBL/GenBank/DDBJ whole genome shotgun (WGS) entry which is preliminary data.</text>
</comment>
<evidence type="ECO:0000256" key="7">
    <source>
        <dbReference type="ARBA" id="ARBA00022777"/>
    </source>
</evidence>
<dbReference type="PRINTS" id="PR01099">
    <property type="entry name" value="HYETHTZKNASE"/>
</dbReference>
<dbReference type="UniPathway" id="UPA00060">
    <property type="reaction ID" value="UER00139"/>
</dbReference>
<evidence type="ECO:0000256" key="11">
    <source>
        <dbReference type="HAMAP-Rule" id="MF_00228"/>
    </source>
</evidence>
<dbReference type="Proteomes" id="UP000187085">
    <property type="component" value="Unassembled WGS sequence"/>
</dbReference>
<dbReference type="SUPFAM" id="SSF53613">
    <property type="entry name" value="Ribokinase-like"/>
    <property type="match status" value="1"/>
</dbReference>
<evidence type="ECO:0000256" key="10">
    <source>
        <dbReference type="ARBA" id="ARBA00022977"/>
    </source>
</evidence>
<reference evidence="12 13" key="1">
    <citation type="submission" date="2016-12" db="EMBL/GenBank/DDBJ databases">
        <title>Draft genome of Tersicoccus phoenicis 1P05MA.</title>
        <authorList>
            <person name="Nakajima Y."/>
            <person name="Yoshizawa S."/>
            <person name="Nakamura K."/>
            <person name="Ogura Y."/>
            <person name="Hayashi T."/>
            <person name="Kogure K."/>
        </authorList>
    </citation>
    <scope>NUCLEOTIDE SEQUENCE [LARGE SCALE GENOMIC DNA]</scope>
    <source>
        <strain evidence="12 13">1p05MA</strain>
    </source>
</reference>
<comment type="cofactor">
    <cofactor evidence="2 11">
        <name>Mg(2+)</name>
        <dbReference type="ChEBI" id="CHEBI:18420"/>
    </cofactor>
</comment>
<feature type="binding site" evidence="11">
    <location>
        <position position="58"/>
    </location>
    <ligand>
        <name>substrate</name>
    </ligand>
</feature>
<dbReference type="EMBL" id="MRDE01000050">
    <property type="protein sequence ID" value="OMH24683.1"/>
    <property type="molecule type" value="Genomic_DNA"/>
</dbReference>
<evidence type="ECO:0000313" key="12">
    <source>
        <dbReference type="EMBL" id="OMH24683.1"/>
    </source>
</evidence>
<dbReference type="RefSeq" id="WP_076703811.1">
    <property type="nucleotide sequence ID" value="NZ_MRDE01000050.1"/>
</dbReference>
<dbReference type="EC" id="2.7.1.50" evidence="11"/>